<feature type="domain" description="ASPIC/UnbV" evidence="2">
    <location>
        <begin position="547"/>
        <end position="612"/>
    </location>
</feature>
<keyword evidence="4" id="KW-1185">Reference proteome</keyword>
<organism evidence="3 4">
    <name type="scientific">Christiangramia fulva</name>
    <dbReference type="NCBI Taxonomy" id="2126553"/>
    <lineage>
        <taxon>Bacteria</taxon>
        <taxon>Pseudomonadati</taxon>
        <taxon>Bacteroidota</taxon>
        <taxon>Flavobacteriia</taxon>
        <taxon>Flavobacteriales</taxon>
        <taxon>Flavobacteriaceae</taxon>
        <taxon>Christiangramia</taxon>
    </lineage>
</organism>
<proteinExistence type="predicted"/>
<evidence type="ECO:0000313" key="3">
    <source>
        <dbReference type="EMBL" id="AVR45598.1"/>
    </source>
</evidence>
<dbReference type="EMBL" id="CP028136">
    <property type="protein sequence ID" value="AVR45598.1"/>
    <property type="molecule type" value="Genomic_DNA"/>
</dbReference>
<name>A0A2R3Z5S3_9FLAO</name>
<dbReference type="Pfam" id="PF07593">
    <property type="entry name" value="UnbV_ASPIC"/>
    <property type="match status" value="1"/>
</dbReference>
<dbReference type="InterPro" id="IPR027039">
    <property type="entry name" value="Crtac1"/>
</dbReference>
<dbReference type="AlphaFoldDB" id="A0A2R3Z5S3"/>
<dbReference type="PANTHER" id="PTHR16026:SF0">
    <property type="entry name" value="CARTILAGE ACIDIC PROTEIN 1"/>
    <property type="match status" value="1"/>
</dbReference>
<keyword evidence="1" id="KW-0732">Signal</keyword>
<dbReference type="PANTHER" id="PTHR16026">
    <property type="entry name" value="CARTILAGE ACIDIC PROTEIN 1"/>
    <property type="match status" value="1"/>
</dbReference>
<reference evidence="4" key="1">
    <citation type="submission" date="2018-03" db="EMBL/GenBank/DDBJ databases">
        <title>Gramella fulva sp. nov., isolated from a dry surface of tidal flat.</title>
        <authorList>
            <person name="Hwang S.H."/>
            <person name="Hwang W.M."/>
            <person name="Kang K."/>
            <person name="Ahn T.-Y."/>
        </authorList>
    </citation>
    <scope>NUCLEOTIDE SEQUENCE [LARGE SCALE GENOMIC DNA]</scope>
    <source>
        <strain evidence="4">SH35</strain>
    </source>
</reference>
<evidence type="ECO:0000259" key="2">
    <source>
        <dbReference type="Pfam" id="PF07593"/>
    </source>
</evidence>
<evidence type="ECO:0000313" key="4">
    <source>
        <dbReference type="Proteomes" id="UP000241507"/>
    </source>
</evidence>
<sequence length="1134" mass="126916">MISFNSNFRFLFICISLFLIGCNKERDGSTMFDSLDPAKTKVAFTNEVIETKELNVMQYEYMYNGAGVAIGDLNGDNLPDLYLTGNIVENKLYLNKGNFEFEDVTQQSGVKGKENWSTGTSMADVNSDGLLDIYVCYSGLGTKEDRSNQLFINQGPDKNGVPKFIDKAKDFGLDAVGSNSTQAAFLDYDLDGDLDVFLLNHSKEYYSPFYNSTKLRNTRHPYYGNILYRNDNGSFVNVSEEAGIHGSGLNFGLGVSISDVNDDNWPDIYVSNDYVEQDFLYLNNGDGTFTETSKKSFGHISKFSMGNDATDINNDGQIDLVTLDMIPEDNYRQKILKGPDQYDLYHLAIDSGYHKQQMRNMFQLNQGIDKEKVPRFSEIGQLTGISNTDWSWAPLVADFDSDGLKDLYITNGYLKDFTNKDFMKFEVDQAVAKVRRKGGELFGKKGKKQYSDVIYELVKKMSSTKIPNYMFKNTNGLNFKDVTQEWGLSAPTVSTGAAYGDLDNDGDLDLVVSNTNQPVSIYRNNADKLKNNYLEIDLKGEGKNTLALGSKIWVSTDSSNQFIEHYNVRGYQSSVDPKMFFGLGKSHKVNVKIQWPDGRLTIRNNVKSNQVLQLDQADAKISQKGADSLPNKKFFEQVNNSGIVYEHKENKYIDFKVNRLALKQSSMSGPKMAVADVNGDNLDDLFIGGALGQPDALFISDPKGKFKKVDVNFWSKTEAFESTGSTFFDADGDGDMDLYVVDGGSQKYSDPKVLMDRLYINQGNGKFEKAKEGVLPIAYSNGSIVVAGDYDNDGDQDLFIGGGSEPGDYPNSSLGGILRNDSNLSKGEIKFTIATREINEKLRQPGIVTDAIWTDLNDDDWLDLVLVGEWMPIKVYINNNGKLIEKTNEYGLGKSNGLWQSIENSDIDGDGDMDLIVGNMSPNLPFKVSESEPLEAYIGDFRGDGVMSPVISSYILGERYPIASLDELQDAFPMIKKRYLKYEQYANANLREVFGPEQLEKAKHLEVYELKSIYLENKGNHFEKHELPMKAQFSAIEGINIFDFNNDNIQDILLTGNYYPFKVEYGPVDASKGLLLLGKGNGEFDCVPENKLGVWIEGDVRDAEFLSNNKGIYIIVSKNSDSIQVLKLNKLVKR</sequence>
<dbReference type="Proteomes" id="UP000241507">
    <property type="component" value="Chromosome"/>
</dbReference>
<dbReference type="InterPro" id="IPR011519">
    <property type="entry name" value="UnbV_ASPIC"/>
</dbReference>
<dbReference type="InterPro" id="IPR013517">
    <property type="entry name" value="FG-GAP"/>
</dbReference>
<dbReference type="SUPFAM" id="SSF69318">
    <property type="entry name" value="Integrin alpha N-terminal domain"/>
    <property type="match status" value="2"/>
</dbReference>
<dbReference type="OrthoDB" id="9816120at2"/>
<gene>
    <name evidence="3" type="ORF">C7S20_10150</name>
</gene>
<accession>A0A2R3Z5S3</accession>
<protein>
    <submittedName>
        <fullName evidence="3">Type IV secretion protein Rhs</fullName>
    </submittedName>
</protein>
<dbReference type="Pfam" id="PF13517">
    <property type="entry name" value="FG-GAP_3"/>
    <property type="match status" value="5"/>
</dbReference>
<dbReference type="Gene3D" id="2.130.10.130">
    <property type="entry name" value="Integrin alpha, N-terminal"/>
    <property type="match status" value="4"/>
</dbReference>
<dbReference type="InterPro" id="IPR028994">
    <property type="entry name" value="Integrin_alpha_N"/>
</dbReference>
<dbReference type="RefSeq" id="WP_107012375.1">
    <property type="nucleotide sequence ID" value="NZ_CP028136.1"/>
</dbReference>
<evidence type="ECO:0000256" key="1">
    <source>
        <dbReference type="ARBA" id="ARBA00022729"/>
    </source>
</evidence>
<dbReference type="KEGG" id="grs:C7S20_10150"/>